<evidence type="ECO:0000256" key="9">
    <source>
        <dbReference type="ARBA" id="ARBA00049308"/>
    </source>
</evidence>
<feature type="region of interest" description="Disordered" evidence="12">
    <location>
        <begin position="57"/>
        <end position="80"/>
    </location>
</feature>
<dbReference type="InterPro" id="IPR017441">
    <property type="entry name" value="Protein_kinase_ATP_BS"/>
</dbReference>
<keyword evidence="7 11" id="KW-0067">ATP-binding</keyword>
<reference evidence="14 15" key="1">
    <citation type="journal article" date="2023" name="BMC Biol.">
        <title>The compact genome of the sponge Oopsacas minuta (Hexactinellida) is lacking key metazoan core genes.</title>
        <authorList>
            <person name="Santini S."/>
            <person name="Schenkelaars Q."/>
            <person name="Jourda C."/>
            <person name="Duchesne M."/>
            <person name="Belahbib H."/>
            <person name="Rocher C."/>
            <person name="Selva M."/>
            <person name="Riesgo A."/>
            <person name="Vervoort M."/>
            <person name="Leys S.P."/>
            <person name="Kodjabachian L."/>
            <person name="Le Bivic A."/>
            <person name="Borchiellini C."/>
            <person name="Claverie J.M."/>
            <person name="Renard E."/>
        </authorList>
    </citation>
    <scope>NUCLEOTIDE SEQUENCE [LARGE SCALE GENOMIC DNA]</scope>
    <source>
        <strain evidence="14">SPO-2</strain>
    </source>
</reference>
<name>A0AAV7JVD1_9METZ</name>
<evidence type="ECO:0000313" key="14">
    <source>
        <dbReference type="EMBL" id="KAI6652665.1"/>
    </source>
</evidence>
<dbReference type="SMART" id="SM00220">
    <property type="entry name" value="S_TKc"/>
    <property type="match status" value="1"/>
</dbReference>
<dbReference type="PROSITE" id="PS50011">
    <property type="entry name" value="PROTEIN_KINASE_DOM"/>
    <property type="match status" value="1"/>
</dbReference>
<evidence type="ECO:0000256" key="3">
    <source>
        <dbReference type="ARBA" id="ARBA00022527"/>
    </source>
</evidence>
<keyword evidence="3" id="KW-0723">Serine/threonine-protein kinase</keyword>
<accession>A0AAV7JVD1</accession>
<evidence type="ECO:0000256" key="7">
    <source>
        <dbReference type="ARBA" id="ARBA00022840"/>
    </source>
</evidence>
<sequence>MTTLIPGITATVGDLHDPLKPQPALIFRDPITAPLRKLSVDLIKTYKHINDVYYTKTKRQNPHHGHSDQPHSKKDKIQYNDGYDDENYDYIICRGERWLDKYEIDTLIGKGSFGQVVKAFDLEEHEWVAIKIIKNKSAFLKQAQIELNLLELLNKHDLEQKNYIVRMKKHFVFRNHLCLVFELLSYNLYDLLRNTNFKGVSLNLTRKFAHQLNTALYFLSSSELRVIHCDLKPENILLCTPQRSAIKIVDFGSSCKVGQQLYQYIQSRFYRSPEVLLGIPYDEAIDMWSLGCILVEMHTGEPLFSGVNETDQVYKIVELLGIPPQHMLDKANKQWKFFEKQLNGNYTLKKQVDSRQKEYNVKPGSRLLEEVLGAHTSGPNGRRKGDPGHNPEDYAKFIDLIERMLAYDPKKRIKPDEALAHPFFKRATPIERPKNLQQAVTGGPNHQSLIGQPSLTDMLVSPLKPQVEIKMETSPGESKQSIKLPLRPQVPFPNRISETESQEEIDTSPGVVVSQRPTSGPSAFPIHPPQNFLHPVPPSHPKGNSASQSIFLNIPIATSGAPSQTYEQPHPQLLIQTGSAAGDLQPAVYQFRAMPGQVAPAKLMRLTTSTSNIHNLSQTRSSMKSAHRTKSLSTNDSTMINPTTQLSQQSLAAMHEPIEIEQQKLHRKLDKSNSLPIYAQQATLPAGTTITALPGYVYATPAPTTVQLTPFYQTVPGPFIHSANPYGIATVAPMNTTLNTKRHKSSNASDEMSQKQALGPLA</sequence>
<keyword evidence="4" id="KW-0808">Transferase</keyword>
<dbReference type="InterPro" id="IPR050494">
    <property type="entry name" value="Ser_Thr_dual-spec_kinase"/>
</dbReference>
<keyword evidence="6 14" id="KW-0418">Kinase</keyword>
<comment type="catalytic activity">
    <reaction evidence="9">
        <text>L-threonyl-[protein] + ATP = O-phospho-L-threonyl-[protein] + ADP + H(+)</text>
        <dbReference type="Rhea" id="RHEA:46608"/>
        <dbReference type="Rhea" id="RHEA-COMP:11060"/>
        <dbReference type="Rhea" id="RHEA-COMP:11605"/>
        <dbReference type="ChEBI" id="CHEBI:15378"/>
        <dbReference type="ChEBI" id="CHEBI:30013"/>
        <dbReference type="ChEBI" id="CHEBI:30616"/>
        <dbReference type="ChEBI" id="CHEBI:61977"/>
        <dbReference type="ChEBI" id="CHEBI:456216"/>
        <dbReference type="EC" id="2.7.12.1"/>
    </reaction>
</comment>
<comment type="catalytic activity">
    <reaction evidence="10">
        <text>L-tyrosyl-[protein] + ATP = O-phospho-L-tyrosyl-[protein] + ADP + H(+)</text>
        <dbReference type="Rhea" id="RHEA:10596"/>
        <dbReference type="Rhea" id="RHEA-COMP:10136"/>
        <dbReference type="Rhea" id="RHEA-COMP:20101"/>
        <dbReference type="ChEBI" id="CHEBI:15378"/>
        <dbReference type="ChEBI" id="CHEBI:30616"/>
        <dbReference type="ChEBI" id="CHEBI:46858"/>
        <dbReference type="ChEBI" id="CHEBI:61978"/>
        <dbReference type="ChEBI" id="CHEBI:456216"/>
        <dbReference type="EC" id="2.7.12.1"/>
    </reaction>
</comment>
<dbReference type="SUPFAM" id="SSF56112">
    <property type="entry name" value="Protein kinase-like (PK-like)"/>
    <property type="match status" value="1"/>
</dbReference>
<feature type="region of interest" description="Disordered" evidence="12">
    <location>
        <begin position="617"/>
        <end position="641"/>
    </location>
</feature>
<dbReference type="Proteomes" id="UP001165289">
    <property type="component" value="Unassembled WGS sequence"/>
</dbReference>
<evidence type="ECO:0000256" key="8">
    <source>
        <dbReference type="ARBA" id="ARBA00049003"/>
    </source>
</evidence>
<evidence type="ECO:0000256" key="4">
    <source>
        <dbReference type="ARBA" id="ARBA00022679"/>
    </source>
</evidence>
<dbReference type="Gene3D" id="3.30.200.20">
    <property type="entry name" value="Phosphorylase Kinase, domain 1"/>
    <property type="match status" value="1"/>
</dbReference>
<feature type="region of interest" description="Disordered" evidence="12">
    <location>
        <begin position="740"/>
        <end position="762"/>
    </location>
</feature>
<dbReference type="Gene3D" id="1.10.510.10">
    <property type="entry name" value="Transferase(Phosphotransferase) domain 1"/>
    <property type="match status" value="1"/>
</dbReference>
<dbReference type="InterPro" id="IPR008271">
    <property type="entry name" value="Ser/Thr_kinase_AS"/>
</dbReference>
<feature type="compositionally biased region" description="Polar residues" evidence="12">
    <location>
        <begin position="631"/>
        <end position="641"/>
    </location>
</feature>
<feature type="compositionally biased region" description="Basic and acidic residues" evidence="12">
    <location>
        <begin position="65"/>
        <end position="78"/>
    </location>
</feature>
<dbReference type="CDD" id="cd14226">
    <property type="entry name" value="PKc_DYRK1"/>
    <property type="match status" value="1"/>
</dbReference>
<dbReference type="FunFam" id="3.30.200.20:FF:000087">
    <property type="entry name" value="Dual specificity tyrosine-phosphorylation-regulated kinase 1A"/>
    <property type="match status" value="1"/>
</dbReference>
<dbReference type="PROSITE" id="PS00108">
    <property type="entry name" value="PROTEIN_KINASE_ST"/>
    <property type="match status" value="1"/>
</dbReference>
<dbReference type="GO" id="GO:0004712">
    <property type="term" value="F:protein serine/threonine/tyrosine kinase activity"/>
    <property type="evidence" value="ECO:0007669"/>
    <property type="project" value="UniProtKB-EC"/>
</dbReference>
<dbReference type="PROSITE" id="PS00107">
    <property type="entry name" value="PROTEIN_KINASE_ATP"/>
    <property type="match status" value="1"/>
</dbReference>
<protein>
    <recommendedName>
        <fullName evidence="2">dual-specificity kinase</fullName>
        <ecNumber evidence="2">2.7.12.1</ecNumber>
    </recommendedName>
</protein>
<dbReference type="InterPro" id="IPR011009">
    <property type="entry name" value="Kinase-like_dom_sf"/>
</dbReference>
<dbReference type="PANTHER" id="PTHR24058">
    <property type="entry name" value="DUAL SPECIFICITY PROTEIN KINASE"/>
    <property type="match status" value="1"/>
</dbReference>
<dbReference type="EMBL" id="JAKMXF010000298">
    <property type="protein sequence ID" value="KAI6652665.1"/>
    <property type="molecule type" value="Genomic_DNA"/>
</dbReference>
<evidence type="ECO:0000256" key="1">
    <source>
        <dbReference type="ARBA" id="ARBA00008867"/>
    </source>
</evidence>
<feature type="region of interest" description="Disordered" evidence="12">
    <location>
        <begin position="497"/>
        <end position="518"/>
    </location>
</feature>
<dbReference type="GO" id="GO:0004674">
    <property type="term" value="F:protein serine/threonine kinase activity"/>
    <property type="evidence" value="ECO:0007669"/>
    <property type="project" value="UniProtKB-KW"/>
</dbReference>
<comment type="catalytic activity">
    <reaction evidence="8">
        <text>L-seryl-[protein] + ATP = O-phospho-L-seryl-[protein] + ADP + H(+)</text>
        <dbReference type="Rhea" id="RHEA:17989"/>
        <dbReference type="Rhea" id="RHEA-COMP:9863"/>
        <dbReference type="Rhea" id="RHEA-COMP:11604"/>
        <dbReference type="ChEBI" id="CHEBI:15378"/>
        <dbReference type="ChEBI" id="CHEBI:29999"/>
        <dbReference type="ChEBI" id="CHEBI:30616"/>
        <dbReference type="ChEBI" id="CHEBI:83421"/>
        <dbReference type="ChEBI" id="CHEBI:456216"/>
        <dbReference type="EC" id="2.7.12.1"/>
    </reaction>
</comment>
<dbReference type="PANTHER" id="PTHR24058:SF28">
    <property type="entry name" value="SERINE_THREONINE-PROTEIN KINASE MINIBRAIN"/>
    <property type="match status" value="1"/>
</dbReference>
<proteinExistence type="inferred from homology"/>
<dbReference type="GO" id="GO:0005524">
    <property type="term" value="F:ATP binding"/>
    <property type="evidence" value="ECO:0007669"/>
    <property type="project" value="UniProtKB-UniRule"/>
</dbReference>
<evidence type="ECO:0000256" key="11">
    <source>
        <dbReference type="PROSITE-ProRule" id="PRU10141"/>
    </source>
</evidence>
<keyword evidence="15" id="KW-1185">Reference proteome</keyword>
<evidence type="ECO:0000313" key="15">
    <source>
        <dbReference type="Proteomes" id="UP001165289"/>
    </source>
</evidence>
<feature type="compositionally biased region" description="Polar residues" evidence="12">
    <location>
        <begin position="746"/>
        <end position="756"/>
    </location>
</feature>
<gene>
    <name evidence="14" type="ORF">LOD99_4448</name>
</gene>
<keyword evidence="5 11" id="KW-0547">Nucleotide-binding</keyword>
<comment type="caution">
    <text evidence="14">The sequence shown here is derived from an EMBL/GenBank/DDBJ whole genome shotgun (WGS) entry which is preliminary data.</text>
</comment>
<feature type="domain" description="Protein kinase" evidence="13">
    <location>
        <begin position="102"/>
        <end position="424"/>
    </location>
</feature>
<comment type="similarity">
    <text evidence="1">Belongs to the protein kinase superfamily. CMGC Ser/Thr protein kinase family. MNB/DYRK subfamily.</text>
</comment>
<evidence type="ECO:0000256" key="12">
    <source>
        <dbReference type="SAM" id="MobiDB-lite"/>
    </source>
</evidence>
<dbReference type="Pfam" id="PF00069">
    <property type="entry name" value="Pkinase"/>
    <property type="match status" value="1"/>
</dbReference>
<dbReference type="InterPro" id="IPR000719">
    <property type="entry name" value="Prot_kinase_dom"/>
</dbReference>
<dbReference type="InterPro" id="IPR044131">
    <property type="entry name" value="PKc_DYR1A/1B"/>
</dbReference>
<evidence type="ECO:0000256" key="2">
    <source>
        <dbReference type="ARBA" id="ARBA00013203"/>
    </source>
</evidence>
<evidence type="ECO:0000256" key="5">
    <source>
        <dbReference type="ARBA" id="ARBA00022741"/>
    </source>
</evidence>
<evidence type="ECO:0000256" key="6">
    <source>
        <dbReference type="ARBA" id="ARBA00022777"/>
    </source>
</evidence>
<evidence type="ECO:0000256" key="10">
    <source>
        <dbReference type="ARBA" id="ARBA00051680"/>
    </source>
</evidence>
<organism evidence="14 15">
    <name type="scientific">Oopsacas minuta</name>
    <dbReference type="NCBI Taxonomy" id="111878"/>
    <lineage>
        <taxon>Eukaryota</taxon>
        <taxon>Metazoa</taxon>
        <taxon>Porifera</taxon>
        <taxon>Hexactinellida</taxon>
        <taxon>Hexasterophora</taxon>
        <taxon>Lyssacinosida</taxon>
        <taxon>Leucopsacidae</taxon>
        <taxon>Oopsacas</taxon>
    </lineage>
</organism>
<evidence type="ECO:0000259" key="13">
    <source>
        <dbReference type="PROSITE" id="PS50011"/>
    </source>
</evidence>
<feature type="binding site" evidence="11">
    <location>
        <position position="131"/>
    </location>
    <ligand>
        <name>ATP</name>
        <dbReference type="ChEBI" id="CHEBI:30616"/>
    </ligand>
</feature>
<dbReference type="EC" id="2.7.12.1" evidence="2"/>
<dbReference type="AlphaFoldDB" id="A0AAV7JVD1"/>